<protein>
    <submittedName>
        <fullName evidence="7">DgyrCDS2939</fullName>
    </submittedName>
</protein>
<keyword evidence="4" id="KW-0812">Transmembrane</keyword>
<feature type="transmembrane region" description="Helical" evidence="4">
    <location>
        <begin position="1007"/>
        <end position="1025"/>
    </location>
</feature>
<dbReference type="SUPFAM" id="SSF57535">
    <property type="entry name" value="Complement control module/SCR domain"/>
    <property type="match status" value="2"/>
</dbReference>
<dbReference type="SMART" id="SM00034">
    <property type="entry name" value="CLECT"/>
    <property type="match status" value="4"/>
</dbReference>
<evidence type="ECO:0000256" key="3">
    <source>
        <dbReference type="PROSITE-ProRule" id="PRU00302"/>
    </source>
</evidence>
<evidence type="ECO:0000259" key="5">
    <source>
        <dbReference type="PROSITE" id="PS50041"/>
    </source>
</evidence>
<dbReference type="Proteomes" id="UP000549394">
    <property type="component" value="Unassembled WGS sequence"/>
</dbReference>
<dbReference type="InterPro" id="IPR001304">
    <property type="entry name" value="C-type_lectin-like"/>
</dbReference>
<dbReference type="PANTHER" id="PTHR22803">
    <property type="entry name" value="MANNOSE, PHOSPHOLIPASE, LECTIN RECEPTOR RELATED"/>
    <property type="match status" value="1"/>
</dbReference>
<dbReference type="Gene3D" id="2.10.70.10">
    <property type="entry name" value="Complement Module, domain 1"/>
    <property type="match status" value="1"/>
</dbReference>
<reference evidence="7 8" key="1">
    <citation type="submission" date="2020-08" db="EMBL/GenBank/DDBJ databases">
        <authorList>
            <person name="Hejnol A."/>
        </authorList>
    </citation>
    <scope>NUCLEOTIDE SEQUENCE [LARGE SCALE GENOMIC DNA]</scope>
</reference>
<evidence type="ECO:0000313" key="8">
    <source>
        <dbReference type="Proteomes" id="UP000549394"/>
    </source>
</evidence>
<dbReference type="PROSITE" id="PS50041">
    <property type="entry name" value="C_TYPE_LECTIN_2"/>
    <property type="match status" value="3"/>
</dbReference>
<evidence type="ECO:0000259" key="6">
    <source>
        <dbReference type="PROSITE" id="PS50923"/>
    </source>
</evidence>
<dbReference type="Pfam" id="PF00059">
    <property type="entry name" value="Lectin_C"/>
    <property type="match status" value="2"/>
</dbReference>
<feature type="domain" description="C-type lectin" evidence="5">
    <location>
        <begin position="351"/>
        <end position="482"/>
    </location>
</feature>
<keyword evidence="3" id="KW-0768">Sushi</keyword>
<keyword evidence="4" id="KW-1133">Transmembrane helix</keyword>
<gene>
    <name evidence="7" type="ORF">DGYR_LOCUS2705</name>
</gene>
<evidence type="ECO:0000256" key="2">
    <source>
        <dbReference type="ARBA" id="ARBA00023157"/>
    </source>
</evidence>
<feature type="domain" description="C-type lectin" evidence="5">
    <location>
        <begin position="14"/>
        <end position="140"/>
    </location>
</feature>
<dbReference type="PROSITE" id="PS50923">
    <property type="entry name" value="SUSHI"/>
    <property type="match status" value="1"/>
</dbReference>
<dbReference type="AlphaFoldDB" id="A0A7I8VGT6"/>
<dbReference type="CDD" id="cd00033">
    <property type="entry name" value="CCP"/>
    <property type="match status" value="1"/>
</dbReference>
<keyword evidence="1" id="KW-0732">Signal</keyword>
<dbReference type="Pfam" id="PF00084">
    <property type="entry name" value="Sushi"/>
    <property type="match status" value="1"/>
</dbReference>
<comment type="caution">
    <text evidence="7">The sequence shown here is derived from an EMBL/GenBank/DDBJ whole genome shotgun (WGS) entry which is preliminary data.</text>
</comment>
<dbReference type="InterPro" id="IPR050111">
    <property type="entry name" value="C-type_lectin/snaclec_domain"/>
</dbReference>
<sequence length="1038" mass="117766">MNVCLHDGDNWRNVGHNCYTYDLSMTQYTWNEAKSCCETNNMTLVRITNTDENSEIFDMIAELETNGIVHGHWLGVYTTNQTFYDNNILVKVLNLEIKELYHDLNEPEVGCTALKYDASGGIKENWISVDCSSGNGVVCQVKSDLINFAPSNLNCLQTTTAIQTTPAPACPTGWSKVGDKCYAVDTSNEGYTWNENKLCCENFNAHPVRITSEDENSVLHALTYLGKYRTAGKTQGHWLGIQTKDGNVSYDTNQTITKINGQHIKYMFYDNVVPNNGCVILKFDTGEPSSENWKGVDCVESNGVVCETSIENSQSSQTNFSCEILKTTTNAMTTIQTTESVILCPDGWVTFGNYCYGIDQSQTGYTWSEAWDCCQSYNSTLLRISSSSLNAIIADYIVDKKNGTMTNGYWLGVKYFDFILKNRYDDKKPIIIDKDYIPLNEMYHDDSEPNQGCTLLMFIQDQKEIENWMSVNCSHLNGVICQKIQLPLKSSYSNFSCAKTQSTLEDTTIITTASPSLAEYNDIRYQDEDNIIIDNQNVSYLNDMYYDKLIPKSGCTLLKFNKTGLIENWMSNGCDSLNGVICQQSNSFSFNKSENLSCFSNDLVTTHSNRITTLIASTSQPINCPKSWISHDKKCFGRYTLNVGFTWQEAKLCCESINTTLVRIENLRENLAVHSLTYNQVENSIENGFWLGAIMKNNTLLYDNKSHIFVQEVNDIKDMYISDNISSDGCLLLKGGEYEKSYVFIDYFEELSGINNKYNWYVRINCAKGYHISLNNTISTLIQPCDESLKTVWKEPFCRQIICNQSNLRNINNSFKLSKRANSVQYICLSGYHFEKGVTVMNATCSTKGLWLYPYSSCKPIPCPKLEIISHSKLSCIERKIGRKTCWIRCKPNFRLLRKDRVFKSESMQIECLRGIWISQYDVSCQEILCPLIPFWENLELSSKARAVGSIITYSCLQSYSFRTNVSSYNIACLSDGNWNDTLNVCQETVVNNKKIEVEEAKHAEKYGLLSGLILATMIIFIAVVDIATIRWNRACHC</sequence>
<dbReference type="SMART" id="SM00032">
    <property type="entry name" value="CCP"/>
    <property type="match status" value="2"/>
</dbReference>
<name>A0A7I8VGT6_9ANNE</name>
<dbReference type="EMBL" id="CAJFCJ010000004">
    <property type="protein sequence ID" value="CAD5113770.1"/>
    <property type="molecule type" value="Genomic_DNA"/>
</dbReference>
<dbReference type="InterPro" id="IPR016187">
    <property type="entry name" value="CTDL_fold"/>
</dbReference>
<comment type="caution">
    <text evidence="3">Lacks conserved residue(s) required for the propagation of feature annotation.</text>
</comment>
<dbReference type="SUPFAM" id="SSF56436">
    <property type="entry name" value="C-type lectin-like"/>
    <property type="match status" value="4"/>
</dbReference>
<dbReference type="InterPro" id="IPR000436">
    <property type="entry name" value="Sushi_SCR_CCP_dom"/>
</dbReference>
<dbReference type="OrthoDB" id="6159920at2759"/>
<dbReference type="InterPro" id="IPR016186">
    <property type="entry name" value="C-type_lectin-like/link_sf"/>
</dbReference>
<dbReference type="CDD" id="cd00037">
    <property type="entry name" value="CLECT"/>
    <property type="match status" value="2"/>
</dbReference>
<keyword evidence="4" id="KW-0472">Membrane</keyword>
<keyword evidence="2" id="KW-1015">Disulfide bond</keyword>
<dbReference type="Gene3D" id="3.10.100.10">
    <property type="entry name" value="Mannose-Binding Protein A, subunit A"/>
    <property type="match status" value="4"/>
</dbReference>
<dbReference type="InterPro" id="IPR035976">
    <property type="entry name" value="Sushi/SCR/CCP_sf"/>
</dbReference>
<feature type="domain" description="Sushi" evidence="6">
    <location>
        <begin position="923"/>
        <end position="988"/>
    </location>
</feature>
<evidence type="ECO:0000313" key="7">
    <source>
        <dbReference type="EMBL" id="CAD5113770.1"/>
    </source>
</evidence>
<evidence type="ECO:0000256" key="1">
    <source>
        <dbReference type="ARBA" id="ARBA00022729"/>
    </source>
</evidence>
<evidence type="ECO:0000256" key="4">
    <source>
        <dbReference type="SAM" id="Phobius"/>
    </source>
</evidence>
<feature type="domain" description="C-type lectin" evidence="5">
    <location>
        <begin position="177"/>
        <end position="307"/>
    </location>
</feature>
<proteinExistence type="predicted"/>
<organism evidence="7 8">
    <name type="scientific">Dimorphilus gyrociliatus</name>
    <dbReference type="NCBI Taxonomy" id="2664684"/>
    <lineage>
        <taxon>Eukaryota</taxon>
        <taxon>Metazoa</taxon>
        <taxon>Spiralia</taxon>
        <taxon>Lophotrochozoa</taxon>
        <taxon>Annelida</taxon>
        <taxon>Polychaeta</taxon>
        <taxon>Polychaeta incertae sedis</taxon>
        <taxon>Dinophilidae</taxon>
        <taxon>Dimorphilus</taxon>
    </lineage>
</organism>
<accession>A0A7I8VGT6</accession>
<keyword evidence="8" id="KW-1185">Reference proteome</keyword>